<feature type="region of interest" description="Disordered" evidence="12">
    <location>
        <begin position="506"/>
        <end position="548"/>
    </location>
</feature>
<dbReference type="PROSITE" id="PS51645">
    <property type="entry name" value="PHR_CRY_ALPHA_BETA"/>
    <property type="match status" value="1"/>
</dbReference>
<feature type="region of interest" description="Disordered" evidence="12">
    <location>
        <begin position="694"/>
        <end position="713"/>
    </location>
</feature>
<dbReference type="InterPro" id="IPR004037">
    <property type="entry name" value="Ribosomal_eL8-like_CS"/>
</dbReference>
<evidence type="ECO:0000313" key="14">
    <source>
        <dbReference type="EMBL" id="RMX46178.1"/>
    </source>
</evidence>
<dbReference type="EMBL" id="RCHS01002719">
    <property type="protein sequence ID" value="RMX46178.1"/>
    <property type="molecule type" value="Genomic_DNA"/>
</dbReference>
<comment type="cofactor">
    <cofactor evidence="10">
        <name>FAD</name>
        <dbReference type="ChEBI" id="CHEBI:57692"/>
    </cofactor>
    <text evidence="10">Binds 1 FAD per subunit.</text>
</comment>
<dbReference type="InterPro" id="IPR014729">
    <property type="entry name" value="Rossmann-like_a/b/a_fold"/>
</dbReference>
<feature type="binding site" evidence="10">
    <location>
        <begin position="269"/>
        <end position="273"/>
    </location>
    <ligand>
        <name>FAD</name>
        <dbReference type="ChEBI" id="CHEBI:57692"/>
    </ligand>
</feature>
<evidence type="ECO:0000256" key="10">
    <source>
        <dbReference type="PIRSR" id="PIRSR602081-1"/>
    </source>
</evidence>
<dbReference type="Gene3D" id="3.40.50.620">
    <property type="entry name" value="HUPs"/>
    <property type="match status" value="1"/>
</dbReference>
<keyword evidence="6" id="KW-0689">Ribosomal protein</keyword>
<accession>A0A3M6TY05</accession>
<dbReference type="InterPro" id="IPR036134">
    <property type="entry name" value="Crypto/Photolyase_FAD-like_sf"/>
</dbReference>
<dbReference type="STRING" id="46731.A0A3M6TY05"/>
<dbReference type="GO" id="GO:0003904">
    <property type="term" value="F:deoxyribodipyrimidine photo-lyase activity"/>
    <property type="evidence" value="ECO:0007669"/>
    <property type="project" value="TreeGrafter"/>
</dbReference>
<organism evidence="14 15">
    <name type="scientific">Pocillopora damicornis</name>
    <name type="common">Cauliflower coral</name>
    <name type="synonym">Millepora damicornis</name>
    <dbReference type="NCBI Taxonomy" id="46731"/>
    <lineage>
        <taxon>Eukaryota</taxon>
        <taxon>Metazoa</taxon>
        <taxon>Cnidaria</taxon>
        <taxon>Anthozoa</taxon>
        <taxon>Hexacorallia</taxon>
        <taxon>Scleractinia</taxon>
        <taxon>Astrocoeniina</taxon>
        <taxon>Pocilloporidae</taxon>
        <taxon>Pocillopora</taxon>
    </lineage>
</organism>
<dbReference type="PRINTS" id="PR00881">
    <property type="entry name" value="L7ARS6FAMILY"/>
</dbReference>
<dbReference type="Gene3D" id="1.10.579.10">
    <property type="entry name" value="DNA Cyclobutane Dipyrimidine Photolyase, subunit A, domain 3"/>
    <property type="match status" value="1"/>
</dbReference>
<feature type="domain" description="Photolyase/cryptochrome alpha/beta" evidence="13">
    <location>
        <begin position="25"/>
        <end position="154"/>
    </location>
</feature>
<evidence type="ECO:0000256" key="11">
    <source>
        <dbReference type="PIRSR" id="PIRSR602081-2"/>
    </source>
</evidence>
<dbReference type="InterPro" id="IPR002081">
    <property type="entry name" value="Cryptochrome/DNA_photolyase_1"/>
</dbReference>
<evidence type="ECO:0000259" key="13">
    <source>
        <dbReference type="PROSITE" id="PS51645"/>
    </source>
</evidence>
<proteinExistence type="inferred from homology"/>
<evidence type="ECO:0000256" key="1">
    <source>
        <dbReference type="ARBA" id="ARBA00005862"/>
    </source>
</evidence>
<dbReference type="InterPro" id="IPR029064">
    <property type="entry name" value="Ribosomal_eL30-like_sf"/>
</dbReference>
<dbReference type="OrthoDB" id="435881at2759"/>
<feature type="site" description="Electron transfer via tryptophanyl radical" evidence="11">
    <location>
        <position position="341"/>
    </location>
</feature>
<dbReference type="InterPro" id="IPR005101">
    <property type="entry name" value="Cryptochr/Photolyase_FAD-bd"/>
</dbReference>
<dbReference type="PROSITE" id="PS01082">
    <property type="entry name" value="RIBOSOMAL_L7AE"/>
    <property type="match status" value="1"/>
</dbReference>
<dbReference type="PANTHER" id="PTHR11455">
    <property type="entry name" value="CRYPTOCHROME"/>
    <property type="match status" value="1"/>
</dbReference>
<keyword evidence="5 10" id="KW-0274">FAD</keyword>
<sequence>MHQICVESELLHNHAEMAAKQQRVHHTIHWFRKGLRLHDNLSLKEACETSLTLRPVYFIDPEYVKRGNMGFNRWRFLIQSLNDLDNNLKSLGSRLFVIQGKPELELPKLFKAWKITKLTFEFDHEPEGRQRDAKVHELATKAGIEVETKVCHSLYDLDKIIAKNGGTAPLTYKKLCSVVASLGSPLKPIPTVDKSTFDGCSTPVGKGNEYQLPTLEELEIETPEESSTVLFPGGESEALRRLDEHMQKEDWVNKFEKPNTSPNSLQPSTTVLSPYVVFGCLSARLFYHRLSDVYSRAKKHSNPPVSLHGQLLWREFFYTAAYATPNFNKMEGNPVCLQIPWNNNQEFIQAWSEARTGYPFIDAIMTQLRREGWIHHLARHAVACFLTRGDLWISWEEGLKVFEKLLLDHDWSLNAGNWMWLSASAFFHAYFRVYSPIAFGKKTDPNGDYIKKYIPILKKYPPKYIYEPWTAPVSIQKTAGCVIGKDYPRPIVDHKEVVKINIAQMKKARTERDGDTGMEEESSEEKKSSPGKKRKTNKEAPPSKSHGAPFILKSCAHLISSGRLINEGPVCGRVTITHNSYYITFLDTVQPKTKRVKKVAPAPYTTSKPVPKKVVNPLIEKRPRNFGIGGDIQPKRDLSRFVRWPKYIRLQRQRSVLYQRLKVPPSINQFTQTLDKQTATQLFKLMHKYRPETKAEKKARLTAKAEKKAEGKEEPAGKKPVVIKYGLNHVTSLVENKKAQLVVIAHDVDPIELVVWLPALCRKMGVPYCIIKGKARLGKVVHKKTATVLCFTAVRPEDKNNFTNLCEAVKTNFNERFDEIRKHWGGGIMGSKSQAAAHKLEKAKIKEMKGVLDPGDRYLAETSARPICTVYNTVHAQPYVGRGRRGCPIELST</sequence>
<dbReference type="Gene3D" id="1.25.40.80">
    <property type="match status" value="1"/>
</dbReference>
<dbReference type="SUPFAM" id="SSF52425">
    <property type="entry name" value="Cryptochrome/photolyase, N-terminal domain"/>
    <property type="match status" value="1"/>
</dbReference>
<dbReference type="FunFam" id="3.30.1330.30:FF:000003">
    <property type="entry name" value="60S ribosomal protein L7a"/>
    <property type="match status" value="1"/>
</dbReference>
<reference evidence="14 15" key="1">
    <citation type="journal article" date="2018" name="Sci. Rep.">
        <title>Comparative analysis of the Pocillopora damicornis genome highlights role of immune system in coral evolution.</title>
        <authorList>
            <person name="Cunning R."/>
            <person name="Bay R.A."/>
            <person name="Gillette P."/>
            <person name="Baker A.C."/>
            <person name="Traylor-Knowles N."/>
        </authorList>
    </citation>
    <scope>NUCLEOTIDE SEQUENCE [LARGE SCALE GENOMIC DNA]</scope>
    <source>
        <strain evidence="14">RSMAS</strain>
        <tissue evidence="14">Whole animal</tissue>
    </source>
</reference>
<dbReference type="AlphaFoldDB" id="A0A3M6TY05"/>
<keyword evidence="15" id="KW-1185">Reference proteome</keyword>
<evidence type="ECO:0000256" key="2">
    <source>
        <dbReference type="ARBA" id="ARBA00007337"/>
    </source>
</evidence>
<evidence type="ECO:0000256" key="4">
    <source>
        <dbReference type="ARBA" id="ARBA00022741"/>
    </source>
</evidence>
<evidence type="ECO:0000256" key="12">
    <source>
        <dbReference type="SAM" id="MobiDB-lite"/>
    </source>
</evidence>
<dbReference type="Pfam" id="PF01248">
    <property type="entry name" value="Ribosomal_L7Ae"/>
    <property type="match status" value="1"/>
</dbReference>
<feature type="binding site" evidence="10">
    <location>
        <begin position="310"/>
        <end position="317"/>
    </location>
    <ligand>
        <name>FAD</name>
        <dbReference type="ChEBI" id="CHEBI:57692"/>
    </ligand>
</feature>
<evidence type="ECO:0000256" key="7">
    <source>
        <dbReference type="ARBA" id="ARBA00023274"/>
    </source>
</evidence>
<keyword evidence="3 10" id="KW-0285">Flavoprotein</keyword>
<dbReference type="InterPro" id="IPR004038">
    <property type="entry name" value="Ribosomal_eL8/eL30/eS12/Gad45"/>
</dbReference>
<dbReference type="Gene3D" id="3.30.1330.30">
    <property type="match status" value="1"/>
</dbReference>
<evidence type="ECO:0000256" key="8">
    <source>
        <dbReference type="ARBA" id="ARBA00035232"/>
    </source>
</evidence>
<feature type="site" description="Electron transfer via tryptophanyl radical" evidence="11">
    <location>
        <position position="418"/>
    </location>
</feature>
<dbReference type="GO" id="GO:0032922">
    <property type="term" value="P:circadian regulation of gene expression"/>
    <property type="evidence" value="ECO:0007669"/>
    <property type="project" value="TreeGrafter"/>
</dbReference>
<feature type="site" description="Electron transfer via tryptophanyl radical" evidence="11">
    <location>
        <position position="395"/>
    </location>
</feature>
<dbReference type="PANTHER" id="PTHR11455:SF9">
    <property type="entry name" value="CRYPTOCHROME CIRCADIAN CLOCK 5 ISOFORM X1"/>
    <property type="match status" value="1"/>
</dbReference>
<dbReference type="GO" id="GO:1990904">
    <property type="term" value="C:ribonucleoprotein complex"/>
    <property type="evidence" value="ECO:0007669"/>
    <property type="project" value="UniProtKB-KW"/>
</dbReference>
<dbReference type="InterPro" id="IPR018492">
    <property type="entry name" value="Ribosomal_eL8/Nhp2"/>
</dbReference>
<evidence type="ECO:0000313" key="15">
    <source>
        <dbReference type="Proteomes" id="UP000275408"/>
    </source>
</evidence>
<gene>
    <name evidence="14" type="ORF">pdam_00007820</name>
</gene>
<keyword evidence="4" id="KW-0547">Nucleotide-binding</keyword>
<evidence type="ECO:0000256" key="5">
    <source>
        <dbReference type="ARBA" id="ARBA00022827"/>
    </source>
</evidence>
<dbReference type="SUPFAM" id="SSF48173">
    <property type="entry name" value="Cryptochrome/photolyase FAD-binding domain"/>
    <property type="match status" value="1"/>
</dbReference>
<dbReference type="GO" id="GO:0071949">
    <property type="term" value="F:FAD binding"/>
    <property type="evidence" value="ECO:0007669"/>
    <property type="project" value="TreeGrafter"/>
</dbReference>
<comment type="caution">
    <text evidence="14">The sequence shown here is derived from an EMBL/GenBank/DDBJ whole genome shotgun (WGS) entry which is preliminary data.</text>
</comment>
<name>A0A3M6TY05_POCDA</name>
<dbReference type="InterPro" id="IPR001921">
    <property type="entry name" value="Ribosomal_eL8_euk"/>
</dbReference>
<keyword evidence="7" id="KW-0687">Ribonucleoprotein</keyword>
<dbReference type="SUPFAM" id="SSF55315">
    <property type="entry name" value="L30e-like"/>
    <property type="match status" value="1"/>
</dbReference>
<dbReference type="Pfam" id="PF03441">
    <property type="entry name" value="FAD_binding_7"/>
    <property type="match status" value="1"/>
</dbReference>
<comment type="similarity">
    <text evidence="2">Belongs to the eukaryotic ribosomal protein eL8 family.</text>
</comment>
<dbReference type="GO" id="GO:0003677">
    <property type="term" value="F:DNA binding"/>
    <property type="evidence" value="ECO:0007669"/>
    <property type="project" value="TreeGrafter"/>
</dbReference>
<feature type="binding site" evidence="10">
    <location>
        <begin position="408"/>
        <end position="410"/>
    </location>
    <ligand>
        <name>FAD</name>
        <dbReference type="ChEBI" id="CHEBI:57692"/>
    </ligand>
</feature>
<dbReference type="GO" id="GO:0043153">
    <property type="term" value="P:entrainment of circadian clock by photoperiod"/>
    <property type="evidence" value="ECO:0007669"/>
    <property type="project" value="TreeGrafter"/>
</dbReference>
<dbReference type="InterPro" id="IPR006050">
    <property type="entry name" value="DNA_photolyase_N"/>
</dbReference>
<protein>
    <recommendedName>
        <fullName evidence="8">Large ribosomal subunit protein eL8</fullName>
    </recommendedName>
    <alternativeName>
        <fullName evidence="9">60S ribosomal protein L7a</fullName>
    </alternativeName>
</protein>
<evidence type="ECO:0000256" key="6">
    <source>
        <dbReference type="ARBA" id="ARBA00022980"/>
    </source>
</evidence>
<evidence type="ECO:0000256" key="3">
    <source>
        <dbReference type="ARBA" id="ARBA00022630"/>
    </source>
</evidence>
<dbReference type="PRINTS" id="PR00882">
    <property type="entry name" value="RIBOSOMALL7A"/>
</dbReference>
<dbReference type="GO" id="GO:0042254">
    <property type="term" value="P:ribosome biogenesis"/>
    <property type="evidence" value="ECO:0007669"/>
    <property type="project" value="InterPro"/>
</dbReference>
<dbReference type="GO" id="GO:0005737">
    <property type="term" value="C:cytoplasm"/>
    <property type="evidence" value="ECO:0007669"/>
    <property type="project" value="TreeGrafter"/>
</dbReference>
<dbReference type="Proteomes" id="UP000275408">
    <property type="component" value="Unassembled WGS sequence"/>
</dbReference>
<dbReference type="GO" id="GO:0005634">
    <property type="term" value="C:nucleus"/>
    <property type="evidence" value="ECO:0007669"/>
    <property type="project" value="TreeGrafter"/>
</dbReference>
<dbReference type="InterPro" id="IPR036155">
    <property type="entry name" value="Crypto/Photolyase_N_sf"/>
</dbReference>
<comment type="similarity">
    <text evidence="1">Belongs to the DNA photolyase class-1 family.</text>
</comment>
<dbReference type="GO" id="GO:0005840">
    <property type="term" value="C:ribosome"/>
    <property type="evidence" value="ECO:0007669"/>
    <property type="project" value="UniProtKB-KW"/>
</dbReference>
<dbReference type="Pfam" id="PF00875">
    <property type="entry name" value="DNA_photolyase"/>
    <property type="match status" value="1"/>
</dbReference>
<evidence type="ECO:0000256" key="9">
    <source>
        <dbReference type="ARBA" id="ARBA00035345"/>
    </source>
</evidence>
<dbReference type="FunFam" id="1.10.579.10:FF:000004">
    <property type="entry name" value="Cryptochrome-1"/>
    <property type="match status" value="1"/>
</dbReference>